<dbReference type="FunFam" id="2.30.30.140:FF:000006">
    <property type="entry name" value="DNA (Cytosine-5)-methyltransferase 3B isoform 3"/>
    <property type="match status" value="1"/>
</dbReference>
<dbReference type="Pfam" id="PF00855">
    <property type="entry name" value="PWWP"/>
    <property type="match status" value="1"/>
</dbReference>
<dbReference type="PANTHER" id="PTHR23068">
    <property type="entry name" value="DNA CYTOSINE-5- -METHYLTRANSFERASE 3-RELATED"/>
    <property type="match status" value="1"/>
</dbReference>
<dbReference type="Proteomes" id="UP000694395">
    <property type="component" value="Chromosome 25"/>
</dbReference>
<feature type="domain" description="PWWP" evidence="16">
    <location>
        <begin position="373"/>
        <end position="431"/>
    </location>
</feature>
<keyword evidence="19" id="KW-1185">Reference proteome</keyword>
<feature type="compositionally biased region" description="Basic and acidic residues" evidence="15">
    <location>
        <begin position="27"/>
        <end position="45"/>
    </location>
</feature>
<dbReference type="PROSITE" id="PS50812">
    <property type="entry name" value="PWWP"/>
    <property type="match status" value="1"/>
</dbReference>
<comment type="subcellular location">
    <subcellularLocation>
        <location evidence="1">Nucleus</location>
    </subcellularLocation>
</comment>
<dbReference type="PROSITE" id="PS51533">
    <property type="entry name" value="ADD"/>
    <property type="match status" value="1"/>
</dbReference>
<dbReference type="GeneID" id="110505844"/>
<reference evidence="18" key="1">
    <citation type="submission" date="2020-07" db="EMBL/GenBank/DDBJ databases">
        <title>A long reads based de novo assembly of the rainbow trout Arlee double haploid line genome.</title>
        <authorList>
            <person name="Gao G."/>
            <person name="Palti Y."/>
        </authorList>
    </citation>
    <scope>NUCLEOTIDE SEQUENCE [LARGE SCALE GENOMIC DNA]</scope>
</reference>
<dbReference type="Ensembl" id="ENSOMYT00000097845.2">
    <property type="protein sequence ID" value="ENSOMYP00000089867.2"/>
    <property type="gene ID" value="ENSOMYG00000038364.2"/>
</dbReference>
<dbReference type="AlphaFoldDB" id="A0A8C7WC87"/>
<evidence type="ECO:0000256" key="13">
    <source>
        <dbReference type="ARBA" id="ARBA00050478"/>
    </source>
</evidence>
<keyword evidence="6 14" id="KW-0949">S-adenosyl-L-methionine</keyword>
<keyword evidence="9" id="KW-0862">Zinc</keyword>
<evidence type="ECO:0000256" key="3">
    <source>
        <dbReference type="ARBA" id="ARBA00022491"/>
    </source>
</evidence>
<evidence type="ECO:0000256" key="14">
    <source>
        <dbReference type="PROSITE-ProRule" id="PRU01016"/>
    </source>
</evidence>
<dbReference type="InterPro" id="IPR050390">
    <property type="entry name" value="C5-Methyltransferase"/>
</dbReference>
<dbReference type="Gene3D" id="3.40.50.150">
    <property type="entry name" value="Vaccinia Virus protein VP39"/>
    <property type="match status" value="2"/>
</dbReference>
<dbReference type="InterPro" id="IPR025766">
    <property type="entry name" value="ADD"/>
</dbReference>
<dbReference type="InterPro" id="IPR018117">
    <property type="entry name" value="C5_DNA_meth_AS"/>
</dbReference>
<feature type="compositionally biased region" description="Basic residues" evidence="15">
    <location>
        <begin position="256"/>
        <end position="265"/>
    </location>
</feature>
<dbReference type="FunFam" id="3.40.50.150:FF:000008">
    <property type="entry name" value="DNA (Cytosine-5)-methyltransferase 3A isoform X1"/>
    <property type="match status" value="1"/>
</dbReference>
<keyword evidence="10" id="KW-0238">DNA-binding</keyword>
<evidence type="ECO:0000313" key="18">
    <source>
        <dbReference type="Ensembl" id="ENSOMYP00000089867.2"/>
    </source>
</evidence>
<dbReference type="InterPro" id="IPR029063">
    <property type="entry name" value="SAM-dependent_MTases_sf"/>
</dbReference>
<evidence type="ECO:0000256" key="10">
    <source>
        <dbReference type="ARBA" id="ARBA00023125"/>
    </source>
</evidence>
<dbReference type="SMART" id="SM00293">
    <property type="entry name" value="PWWP"/>
    <property type="match status" value="1"/>
</dbReference>
<dbReference type="EC" id="2.1.1.37" evidence="2"/>
<dbReference type="RefSeq" id="XP_036818502.1">
    <property type="nucleotide sequence ID" value="XM_036962607.1"/>
</dbReference>
<name>A0A8C7WC87_ONCMY</name>
<evidence type="ECO:0000259" key="17">
    <source>
        <dbReference type="PROSITE" id="PS51533"/>
    </source>
</evidence>
<evidence type="ECO:0000256" key="15">
    <source>
        <dbReference type="SAM" id="MobiDB-lite"/>
    </source>
</evidence>
<dbReference type="SUPFAM" id="SSF53335">
    <property type="entry name" value="S-adenosyl-L-methionine-dependent methyltransferases"/>
    <property type="match status" value="1"/>
</dbReference>
<comment type="catalytic activity">
    <reaction evidence="13">
        <text>a 2'-deoxycytidine in DNA + S-adenosyl-L-methionine = a 5-methyl-2'-deoxycytidine in DNA + S-adenosyl-L-homocysteine + H(+)</text>
        <dbReference type="Rhea" id="RHEA:13681"/>
        <dbReference type="Rhea" id="RHEA-COMP:11369"/>
        <dbReference type="Rhea" id="RHEA-COMP:11370"/>
        <dbReference type="ChEBI" id="CHEBI:15378"/>
        <dbReference type="ChEBI" id="CHEBI:57856"/>
        <dbReference type="ChEBI" id="CHEBI:59789"/>
        <dbReference type="ChEBI" id="CHEBI:85452"/>
        <dbReference type="ChEBI" id="CHEBI:85454"/>
        <dbReference type="EC" id="2.1.1.37"/>
    </reaction>
    <physiologicalReaction direction="left-to-right" evidence="13">
        <dbReference type="Rhea" id="RHEA:13682"/>
    </physiologicalReaction>
</comment>
<dbReference type="CDD" id="cd20154">
    <property type="entry name" value="PWWP_DNMT3A"/>
    <property type="match status" value="1"/>
</dbReference>
<dbReference type="GO" id="GO:0045892">
    <property type="term" value="P:negative regulation of DNA-templated transcription"/>
    <property type="evidence" value="ECO:0007669"/>
    <property type="project" value="TreeGrafter"/>
</dbReference>
<evidence type="ECO:0000313" key="19">
    <source>
        <dbReference type="Proteomes" id="UP000694395"/>
    </source>
</evidence>
<feature type="domain" description="PHD-type" evidence="17">
    <location>
        <begin position="563"/>
        <end position="697"/>
    </location>
</feature>
<evidence type="ECO:0000256" key="6">
    <source>
        <dbReference type="ARBA" id="ARBA00022691"/>
    </source>
</evidence>
<feature type="active site" evidence="14">
    <location>
        <position position="793"/>
    </location>
</feature>
<organism evidence="18 19">
    <name type="scientific">Oncorhynchus mykiss</name>
    <name type="common">Rainbow trout</name>
    <name type="synonym">Salmo gairdneri</name>
    <dbReference type="NCBI Taxonomy" id="8022"/>
    <lineage>
        <taxon>Eukaryota</taxon>
        <taxon>Metazoa</taxon>
        <taxon>Chordata</taxon>
        <taxon>Craniata</taxon>
        <taxon>Vertebrata</taxon>
        <taxon>Euteleostomi</taxon>
        <taxon>Actinopterygii</taxon>
        <taxon>Neopterygii</taxon>
        <taxon>Teleostei</taxon>
        <taxon>Protacanthopterygii</taxon>
        <taxon>Salmoniformes</taxon>
        <taxon>Salmonidae</taxon>
        <taxon>Salmoninae</taxon>
        <taxon>Oncorhynchus</taxon>
    </lineage>
</organism>
<evidence type="ECO:0000256" key="8">
    <source>
        <dbReference type="ARBA" id="ARBA00022771"/>
    </source>
</evidence>
<dbReference type="GeneTree" id="ENSGT00940000155459"/>
<dbReference type="GO" id="GO:0003677">
    <property type="term" value="F:DNA binding"/>
    <property type="evidence" value="ECO:0007669"/>
    <property type="project" value="UniProtKB-KW"/>
</dbReference>
<evidence type="ECO:0000256" key="1">
    <source>
        <dbReference type="ARBA" id="ARBA00004123"/>
    </source>
</evidence>
<evidence type="ECO:0000256" key="5">
    <source>
        <dbReference type="ARBA" id="ARBA00022679"/>
    </source>
</evidence>
<evidence type="ECO:0000256" key="9">
    <source>
        <dbReference type="ARBA" id="ARBA00022833"/>
    </source>
</evidence>
<feature type="region of interest" description="Disordered" evidence="15">
    <location>
        <begin position="22"/>
        <end position="368"/>
    </location>
</feature>
<dbReference type="CDD" id="cd11729">
    <property type="entry name" value="ADDz_Dnmt3a"/>
    <property type="match status" value="1"/>
</dbReference>
<keyword evidence="11" id="KW-0539">Nucleus</keyword>
<feature type="region of interest" description="Disordered" evidence="15">
    <location>
        <begin position="528"/>
        <end position="549"/>
    </location>
</feature>
<dbReference type="Pfam" id="PF21255">
    <property type="entry name" value="DNMT3_ADD_GATA1-like"/>
    <property type="match status" value="1"/>
</dbReference>
<feature type="compositionally biased region" description="Basic and acidic residues" evidence="15">
    <location>
        <begin position="231"/>
        <end position="251"/>
    </location>
</feature>
<keyword evidence="8" id="KW-0863">Zinc-finger</keyword>
<dbReference type="Gene3D" id="2.30.30.140">
    <property type="match status" value="1"/>
</dbReference>
<reference evidence="18" key="3">
    <citation type="submission" date="2025-09" db="UniProtKB">
        <authorList>
            <consortium name="Ensembl"/>
        </authorList>
    </citation>
    <scope>IDENTIFICATION</scope>
</reference>
<comment type="catalytic activity">
    <reaction evidence="12">
        <text>L-cysteinyl-[protein] + S-adenosyl-L-methionine = S-methyl-L-cysteinyl-[protein] + S-adenosyl-L-homocysteine + H(+)</text>
        <dbReference type="Rhea" id="RHEA:66544"/>
        <dbReference type="Rhea" id="RHEA-COMP:10131"/>
        <dbReference type="Rhea" id="RHEA-COMP:10132"/>
        <dbReference type="ChEBI" id="CHEBI:15378"/>
        <dbReference type="ChEBI" id="CHEBI:29950"/>
        <dbReference type="ChEBI" id="CHEBI:57856"/>
        <dbReference type="ChEBI" id="CHEBI:59789"/>
        <dbReference type="ChEBI" id="CHEBI:82612"/>
    </reaction>
    <physiologicalReaction direction="left-to-right" evidence="12">
        <dbReference type="Rhea" id="RHEA:66545"/>
    </physiologicalReaction>
</comment>
<comment type="similarity">
    <text evidence="14">Belongs to the class I-like SAM-binding methyltransferase superfamily. C5-methyltransferase family.</text>
</comment>
<evidence type="ECO:0000256" key="12">
    <source>
        <dbReference type="ARBA" id="ARBA00050180"/>
    </source>
</evidence>
<gene>
    <name evidence="18" type="primary">LOC110505844</name>
</gene>
<evidence type="ECO:0000256" key="7">
    <source>
        <dbReference type="ARBA" id="ARBA00022723"/>
    </source>
</evidence>
<dbReference type="GO" id="GO:0032259">
    <property type="term" value="P:methylation"/>
    <property type="evidence" value="ECO:0007669"/>
    <property type="project" value="UniProtKB-KW"/>
</dbReference>
<sequence length="1000" mass="112075">MPSNTVATNNTAAFQSLDYTCDAPGNRMRESTILDKELAPEEKSSKSNTSCKEGRPAGRKHKQIAAEGSVSVKDSVPGGGGNSLTGVAAERERVSVAQVQNGVMSGGNTDRDRTQADASSGHTDRDRTQADASSGHTDRDRTQADASSGHTDRDRTQADASGGQTDRDKTQADASSCPKQERKGPEKNGLPDAPGSPSASQSEDGPPGPPTLLQKSRSPPSLENRFLVSREPSREPSRDEQDDSEKDKEETLTTPPRKKRGRRKLERPTKYVEQKEDGGDTAKKQAEKKAQLVSVLNLMEDHEEMEPEPQQKEEVSVITPHQQQQQQQQQPTDPASPTVATTPEPVPMAGGDTTSPKTADTEPEYEDGRDFGIGELVWGKLRGFSWWPGRIVSWWMTGRSRAAEGTRWVMWFGDGKFSVVCVEKLLPFSSFSNAFHQPTFIKQPMYKKAIYEVLQVASTRAGKAFLACPESDETDTSKSVDLHNNQMIDWAMTGFQPTGPKGLEPPEEERNPYKEVYPDVWVEPEAAAYTPPPAKKPRKSTAAEKPKVKEMIDEGTRERLVYEVRQKCRSIEDICISCGSLNISREHPLFAGGMCQSCKNCFLECAYQYDDDGYQSYCTICCGGREVLMCGNNNCCRCFCVECVDLLVGPGAAQIAIKEDPWCCYMCEKGQKGVFGLLERHTDWPCRLQHFFANNHDQDFEQPKLYPPVMAEKRQPIRVLSLFDGIATGLLVLKELGIQVERYVASEVCEDSITVGIVRHQGRIMYVGDVRNVTRKHLHEWGPFDLVIGGSPCNDLSIVNPARKGLYEGTGRLFFEFYRLLHEARPKEGDNRPFFWLFENVVAMGVSDKRDISRFLECNPVMIDAKEVTAAHRARYFWGNLPGMNRLVRERPLTAMFTDRLDLQDCLEHGRTAKFGKVRTITTRSNSIKQGKDQHFPVFMNEKEDILWCTEMERVFGFPVHYTDVSNMSRLARQRLLGRSWSVPVIRHLFAPLKEYFACV</sequence>
<keyword evidence="4 14" id="KW-0489">Methyltransferase</keyword>
<dbReference type="SUPFAM" id="SSF63748">
    <property type="entry name" value="Tudor/PWWP/MBT"/>
    <property type="match status" value="1"/>
</dbReference>
<dbReference type="FunFam" id="3.40.50.150:FF:000011">
    <property type="entry name" value="DNA methyltransferase 3 alpha"/>
    <property type="match status" value="1"/>
</dbReference>
<dbReference type="Pfam" id="PF17980">
    <property type="entry name" value="ADD_DNMT3"/>
    <property type="match status" value="1"/>
</dbReference>
<feature type="compositionally biased region" description="Basic and acidic residues" evidence="15">
    <location>
        <begin position="266"/>
        <end position="290"/>
    </location>
</feature>
<dbReference type="InterPro" id="IPR049554">
    <property type="entry name" value="DNMT3_ADD_PHD"/>
</dbReference>
<proteinExistence type="inferred from homology"/>
<dbReference type="Pfam" id="PF22855">
    <property type="entry name" value="DNM3A_N"/>
    <property type="match status" value="1"/>
</dbReference>
<evidence type="ECO:0000256" key="2">
    <source>
        <dbReference type="ARBA" id="ARBA00011975"/>
    </source>
</evidence>
<feature type="compositionally biased region" description="Polar residues" evidence="15">
    <location>
        <begin position="331"/>
        <end position="341"/>
    </location>
</feature>
<dbReference type="InterPro" id="IPR054724">
    <property type="entry name" value="DNM3A_N"/>
</dbReference>
<dbReference type="GO" id="GO:0008270">
    <property type="term" value="F:zinc ion binding"/>
    <property type="evidence" value="ECO:0007669"/>
    <property type="project" value="UniProtKB-KW"/>
</dbReference>
<accession>A0A8C7WC87</accession>
<dbReference type="InterPro" id="IPR001525">
    <property type="entry name" value="C5_MeTfrase"/>
</dbReference>
<dbReference type="PROSITE" id="PS51679">
    <property type="entry name" value="SAM_MT_C5"/>
    <property type="match status" value="1"/>
</dbReference>
<keyword evidence="5 14" id="KW-0808">Transferase</keyword>
<evidence type="ECO:0000259" key="16">
    <source>
        <dbReference type="PROSITE" id="PS50812"/>
    </source>
</evidence>
<evidence type="ECO:0000256" key="11">
    <source>
        <dbReference type="ARBA" id="ARBA00023242"/>
    </source>
</evidence>
<dbReference type="Pfam" id="PF00145">
    <property type="entry name" value="DNA_methylase"/>
    <property type="match status" value="1"/>
</dbReference>
<dbReference type="InterPro" id="IPR000313">
    <property type="entry name" value="PWWP_dom"/>
</dbReference>
<feature type="compositionally biased region" description="Polar residues" evidence="15">
    <location>
        <begin position="97"/>
        <end position="108"/>
    </location>
</feature>
<dbReference type="InterPro" id="IPR040552">
    <property type="entry name" value="DNMT3_ADD_GATA1-like"/>
</dbReference>
<keyword evidence="3" id="KW-0678">Repressor</keyword>
<dbReference type="GO" id="GO:0003886">
    <property type="term" value="F:DNA (cytosine-5-)-methyltransferase activity"/>
    <property type="evidence" value="ECO:0007669"/>
    <property type="project" value="UniProtKB-EC"/>
</dbReference>
<keyword evidence="7" id="KW-0479">Metal-binding</keyword>
<protein>
    <recommendedName>
        <fullName evidence="2">DNA (cytosine-5-)-methyltransferase</fullName>
        <ecNumber evidence="2">2.1.1.37</ecNumber>
    </recommendedName>
</protein>
<dbReference type="PANTHER" id="PTHR23068:SF10">
    <property type="entry name" value="DNA (CYTOSINE-5)-METHYLTRANSFERASE 3A"/>
    <property type="match status" value="1"/>
</dbReference>
<reference evidence="18" key="2">
    <citation type="submission" date="2025-08" db="UniProtKB">
        <authorList>
            <consortium name="Ensembl"/>
        </authorList>
    </citation>
    <scope>IDENTIFICATION</scope>
</reference>
<dbReference type="GO" id="GO:0005634">
    <property type="term" value="C:nucleus"/>
    <property type="evidence" value="ECO:0007669"/>
    <property type="project" value="UniProtKB-SubCell"/>
</dbReference>
<evidence type="ECO:0000256" key="4">
    <source>
        <dbReference type="ARBA" id="ARBA00022603"/>
    </source>
</evidence>
<dbReference type="GO" id="GO:0005737">
    <property type="term" value="C:cytoplasm"/>
    <property type="evidence" value="ECO:0007669"/>
    <property type="project" value="TreeGrafter"/>
</dbReference>
<dbReference type="Gene3D" id="1.10.720.50">
    <property type="entry name" value="PWWP, helical domain"/>
    <property type="match status" value="1"/>
</dbReference>
<dbReference type="InterPro" id="IPR044108">
    <property type="entry name" value="ADD_DNMT3A"/>
</dbReference>
<dbReference type="PROSITE" id="PS00094">
    <property type="entry name" value="C5_MTASE_1"/>
    <property type="match status" value="1"/>
</dbReference>